<evidence type="ECO:0000313" key="3">
    <source>
        <dbReference type="Proteomes" id="UP000324222"/>
    </source>
</evidence>
<dbReference type="Proteomes" id="UP000324222">
    <property type="component" value="Unassembled WGS sequence"/>
</dbReference>
<gene>
    <name evidence="2" type="ORF">E2C01_076893</name>
</gene>
<accession>A0A5B7ICY8</accession>
<comment type="caution">
    <text evidence="2">The sequence shown here is derived from an EMBL/GenBank/DDBJ whole genome shotgun (WGS) entry which is preliminary data.</text>
</comment>
<name>A0A5B7ICY8_PORTR</name>
<organism evidence="2 3">
    <name type="scientific">Portunus trituberculatus</name>
    <name type="common">Swimming crab</name>
    <name type="synonym">Neptunus trituberculatus</name>
    <dbReference type="NCBI Taxonomy" id="210409"/>
    <lineage>
        <taxon>Eukaryota</taxon>
        <taxon>Metazoa</taxon>
        <taxon>Ecdysozoa</taxon>
        <taxon>Arthropoda</taxon>
        <taxon>Crustacea</taxon>
        <taxon>Multicrustacea</taxon>
        <taxon>Malacostraca</taxon>
        <taxon>Eumalacostraca</taxon>
        <taxon>Eucarida</taxon>
        <taxon>Decapoda</taxon>
        <taxon>Pleocyemata</taxon>
        <taxon>Brachyura</taxon>
        <taxon>Eubrachyura</taxon>
        <taxon>Portunoidea</taxon>
        <taxon>Portunidae</taxon>
        <taxon>Portuninae</taxon>
        <taxon>Portunus</taxon>
    </lineage>
</organism>
<evidence type="ECO:0000256" key="1">
    <source>
        <dbReference type="SAM" id="Phobius"/>
    </source>
</evidence>
<reference evidence="2 3" key="1">
    <citation type="submission" date="2019-05" db="EMBL/GenBank/DDBJ databases">
        <title>Another draft genome of Portunus trituberculatus and its Hox gene families provides insights of decapod evolution.</title>
        <authorList>
            <person name="Jeong J.-H."/>
            <person name="Song I."/>
            <person name="Kim S."/>
            <person name="Choi T."/>
            <person name="Kim D."/>
            <person name="Ryu S."/>
            <person name="Kim W."/>
        </authorList>
    </citation>
    <scope>NUCLEOTIDE SEQUENCE [LARGE SCALE GENOMIC DNA]</scope>
    <source>
        <tissue evidence="2">Muscle</tissue>
    </source>
</reference>
<keyword evidence="1" id="KW-0472">Membrane</keyword>
<dbReference type="AlphaFoldDB" id="A0A5B7ICY8"/>
<keyword evidence="1" id="KW-1133">Transmembrane helix</keyword>
<feature type="transmembrane region" description="Helical" evidence="1">
    <location>
        <begin position="33"/>
        <end position="54"/>
    </location>
</feature>
<keyword evidence="3" id="KW-1185">Reference proteome</keyword>
<proteinExistence type="predicted"/>
<sequence length="75" mass="8453">MSRQIFSVTLLLRLLLTLVQAMAYLIVLWATTNNIYSCIPVFAVSFLPLLELILRLFHLCQSGDELARAVSDQKG</sequence>
<protein>
    <submittedName>
        <fullName evidence="2">Uncharacterized protein</fullName>
    </submittedName>
</protein>
<keyword evidence="1" id="KW-0812">Transmembrane</keyword>
<evidence type="ECO:0000313" key="2">
    <source>
        <dbReference type="EMBL" id="MPC82240.1"/>
    </source>
</evidence>
<dbReference type="EMBL" id="VSRR010059205">
    <property type="protein sequence ID" value="MPC82240.1"/>
    <property type="molecule type" value="Genomic_DNA"/>
</dbReference>